<dbReference type="EMBL" id="BLQM01000218">
    <property type="protein sequence ID" value="GMH76279.1"/>
    <property type="molecule type" value="Genomic_DNA"/>
</dbReference>
<dbReference type="PANTHER" id="PTHR33406">
    <property type="entry name" value="MEMBRANE PROTEIN MJ1562-RELATED"/>
    <property type="match status" value="1"/>
</dbReference>
<dbReference type="Gene3D" id="1.20.1640.10">
    <property type="entry name" value="Multidrug efflux transporter AcrB transmembrane domain"/>
    <property type="match status" value="1"/>
</dbReference>
<organism evidence="9 10">
    <name type="scientific">Triparma laevis f. inornata</name>
    <dbReference type="NCBI Taxonomy" id="1714386"/>
    <lineage>
        <taxon>Eukaryota</taxon>
        <taxon>Sar</taxon>
        <taxon>Stramenopiles</taxon>
        <taxon>Ochrophyta</taxon>
        <taxon>Bolidophyceae</taxon>
        <taxon>Parmales</taxon>
        <taxon>Triparmaceae</taxon>
        <taxon>Triparma</taxon>
    </lineage>
</organism>
<keyword evidence="6 7" id="KW-0472">Membrane</keyword>
<reference evidence="10" key="1">
    <citation type="journal article" date="2023" name="Commun. Biol.">
        <title>Genome analysis of Parmales, the sister group of diatoms, reveals the evolutionary specialization of diatoms from phago-mixotrophs to photoautotrophs.</title>
        <authorList>
            <person name="Ban H."/>
            <person name="Sato S."/>
            <person name="Yoshikawa S."/>
            <person name="Yamada K."/>
            <person name="Nakamura Y."/>
            <person name="Ichinomiya M."/>
            <person name="Sato N."/>
            <person name="Blanc-Mathieu R."/>
            <person name="Endo H."/>
            <person name="Kuwata A."/>
            <person name="Ogata H."/>
        </authorList>
    </citation>
    <scope>NUCLEOTIDE SEQUENCE [LARGE SCALE GENOMIC DNA]</scope>
</reference>
<evidence type="ECO:0000256" key="1">
    <source>
        <dbReference type="ARBA" id="ARBA00004651"/>
    </source>
</evidence>
<keyword evidence="4 7" id="KW-0812">Transmembrane</keyword>
<name>A0A9W7ECH3_9STRA</name>
<dbReference type="PANTHER" id="PTHR33406:SF6">
    <property type="entry name" value="MEMBRANE PROTEIN YDGH-RELATED"/>
    <property type="match status" value="1"/>
</dbReference>
<evidence type="ECO:0000256" key="6">
    <source>
        <dbReference type="ARBA" id="ARBA00023136"/>
    </source>
</evidence>
<dbReference type="InterPro" id="IPR004869">
    <property type="entry name" value="MMPL_dom"/>
</dbReference>
<evidence type="ECO:0000259" key="8">
    <source>
        <dbReference type="Pfam" id="PF03176"/>
    </source>
</evidence>
<keyword evidence="3" id="KW-1003">Cell membrane</keyword>
<dbReference type="Pfam" id="PF03176">
    <property type="entry name" value="MMPL"/>
    <property type="match status" value="1"/>
</dbReference>
<evidence type="ECO:0000256" key="5">
    <source>
        <dbReference type="ARBA" id="ARBA00022989"/>
    </source>
</evidence>
<feature type="transmembrane region" description="Helical" evidence="7">
    <location>
        <begin position="94"/>
        <end position="114"/>
    </location>
</feature>
<evidence type="ECO:0000256" key="3">
    <source>
        <dbReference type="ARBA" id="ARBA00022475"/>
    </source>
</evidence>
<comment type="caution">
    <text evidence="9">The sequence shown here is derived from an EMBL/GenBank/DDBJ whole genome shotgun (WGS) entry which is preliminary data.</text>
</comment>
<dbReference type="InterPro" id="IPR050545">
    <property type="entry name" value="Mycobact_MmpL"/>
</dbReference>
<feature type="transmembrane region" description="Helical" evidence="7">
    <location>
        <begin position="52"/>
        <end position="74"/>
    </location>
</feature>
<feature type="transmembrane region" description="Helical" evidence="7">
    <location>
        <begin position="25"/>
        <end position="45"/>
    </location>
</feature>
<keyword evidence="5 7" id="KW-1133">Transmembrane helix</keyword>
<evidence type="ECO:0000256" key="7">
    <source>
        <dbReference type="SAM" id="Phobius"/>
    </source>
</evidence>
<evidence type="ECO:0000256" key="4">
    <source>
        <dbReference type="ARBA" id="ARBA00022692"/>
    </source>
</evidence>
<proteinExistence type="inferred from homology"/>
<dbReference type="SUPFAM" id="SSF82866">
    <property type="entry name" value="Multidrug efflux transporter AcrB transmembrane domain"/>
    <property type="match status" value="1"/>
</dbReference>
<dbReference type="AlphaFoldDB" id="A0A9W7ECH3"/>
<protein>
    <recommendedName>
        <fullName evidence="8">Membrane transport protein MMPL domain-containing protein</fullName>
    </recommendedName>
</protein>
<sequence>MGNIKVYLCDGAGIEYDAVTQVYEVFPVLITGTMLTVFVLMGVFFRSIIVPIRSVVSIALTLMFVFGLTVLVYQDGAFEFMDLNCFSKTGYISWLPPVMTFSIVVGLGLDYDVFLISRVLEFRLDGYDADSSVLAGIWKTGSVITCAGIIMG</sequence>
<accession>A0A9W7ECH3</accession>
<evidence type="ECO:0000256" key="2">
    <source>
        <dbReference type="ARBA" id="ARBA00010157"/>
    </source>
</evidence>
<dbReference type="Proteomes" id="UP001162640">
    <property type="component" value="Unassembled WGS sequence"/>
</dbReference>
<comment type="subcellular location">
    <subcellularLocation>
        <location evidence="1">Cell membrane</location>
        <topology evidence="1">Multi-pass membrane protein</topology>
    </subcellularLocation>
</comment>
<gene>
    <name evidence="9" type="ORF">TL16_g07023</name>
</gene>
<dbReference type="GO" id="GO:0005886">
    <property type="term" value="C:plasma membrane"/>
    <property type="evidence" value="ECO:0007669"/>
    <property type="project" value="UniProtKB-SubCell"/>
</dbReference>
<evidence type="ECO:0000313" key="10">
    <source>
        <dbReference type="Proteomes" id="UP001162640"/>
    </source>
</evidence>
<comment type="similarity">
    <text evidence="2">Belongs to the resistance-nodulation-cell division (RND) (TC 2.A.6) family. MmpL subfamily.</text>
</comment>
<evidence type="ECO:0000313" key="9">
    <source>
        <dbReference type="EMBL" id="GMH76279.1"/>
    </source>
</evidence>
<feature type="domain" description="Membrane transport protein MMPL" evidence="8">
    <location>
        <begin position="4"/>
        <end position="151"/>
    </location>
</feature>